<comment type="caution">
    <text evidence="1">The sequence shown here is derived from an EMBL/GenBank/DDBJ whole genome shotgun (WGS) entry which is preliminary data.</text>
</comment>
<sequence length="193" mass="22446">MDQLKFPSKRRKCLIGVVPPNGLPKANELDKIIDHLLSTESNGGKQSKGRPDKQLNAKTMSTNECFVDLSRRIIYHLISNDSDRKFCNWHFGGAATVEEIAKTVLNEEHRLFLSGIRRGLLSFLHSQRQLFALSNGIVSLRFWRSDYQRFEKEIGRENLRIFQYLFQQNHPTGKERERNLNTKCHCSKPSLRF</sequence>
<accession>A0ABD2IQ01</accession>
<reference evidence="1 2" key="1">
    <citation type="submission" date="2024-10" db="EMBL/GenBank/DDBJ databases">
        <authorList>
            <person name="Kim D."/>
        </authorList>
    </citation>
    <scope>NUCLEOTIDE SEQUENCE [LARGE SCALE GENOMIC DNA]</scope>
    <source>
        <strain evidence="1">BH-2024</strain>
    </source>
</reference>
<evidence type="ECO:0000313" key="2">
    <source>
        <dbReference type="Proteomes" id="UP001620626"/>
    </source>
</evidence>
<organism evidence="1 2">
    <name type="scientific">Heterodera trifolii</name>
    <dbReference type="NCBI Taxonomy" id="157864"/>
    <lineage>
        <taxon>Eukaryota</taxon>
        <taxon>Metazoa</taxon>
        <taxon>Ecdysozoa</taxon>
        <taxon>Nematoda</taxon>
        <taxon>Chromadorea</taxon>
        <taxon>Rhabditida</taxon>
        <taxon>Tylenchina</taxon>
        <taxon>Tylenchomorpha</taxon>
        <taxon>Tylenchoidea</taxon>
        <taxon>Heteroderidae</taxon>
        <taxon>Heteroderinae</taxon>
        <taxon>Heterodera</taxon>
    </lineage>
</organism>
<gene>
    <name evidence="1" type="ORF">niasHT_037680</name>
</gene>
<proteinExistence type="predicted"/>
<dbReference type="AlphaFoldDB" id="A0ABD2IQ01"/>
<evidence type="ECO:0000313" key="1">
    <source>
        <dbReference type="EMBL" id="KAL3079350.1"/>
    </source>
</evidence>
<dbReference type="EMBL" id="JBICBT010001190">
    <property type="protein sequence ID" value="KAL3079350.1"/>
    <property type="molecule type" value="Genomic_DNA"/>
</dbReference>
<dbReference type="Proteomes" id="UP001620626">
    <property type="component" value="Unassembled WGS sequence"/>
</dbReference>
<keyword evidence="2" id="KW-1185">Reference proteome</keyword>
<protein>
    <submittedName>
        <fullName evidence="1">Uncharacterized protein</fullName>
    </submittedName>
</protein>
<name>A0ABD2IQ01_9BILA</name>